<evidence type="ECO:0000313" key="3">
    <source>
        <dbReference type="Proteomes" id="UP001164746"/>
    </source>
</evidence>
<gene>
    <name evidence="2" type="ORF">MAR_027056</name>
</gene>
<feature type="region of interest" description="Disordered" evidence="1">
    <location>
        <begin position="27"/>
        <end position="46"/>
    </location>
</feature>
<proteinExistence type="predicted"/>
<keyword evidence="3" id="KW-1185">Reference proteome</keyword>
<name>A0ABY7EVZ4_MYAAR</name>
<evidence type="ECO:0000313" key="2">
    <source>
        <dbReference type="EMBL" id="WAR12876.1"/>
    </source>
</evidence>
<feature type="compositionally biased region" description="Polar residues" evidence="1">
    <location>
        <begin position="27"/>
        <end position="37"/>
    </location>
</feature>
<accession>A0ABY7EVZ4</accession>
<reference evidence="2" key="1">
    <citation type="submission" date="2022-11" db="EMBL/GenBank/DDBJ databases">
        <title>Centuries of genome instability and evolution in soft-shell clam transmissible cancer (bioRxiv).</title>
        <authorList>
            <person name="Hart S.F.M."/>
            <person name="Yonemitsu M.A."/>
            <person name="Giersch R.M."/>
            <person name="Beal B.F."/>
            <person name="Arriagada G."/>
            <person name="Davis B.W."/>
            <person name="Ostrander E.A."/>
            <person name="Goff S.P."/>
            <person name="Metzger M.J."/>
        </authorList>
    </citation>
    <scope>NUCLEOTIDE SEQUENCE</scope>
    <source>
        <strain evidence="2">MELC-2E11</strain>
        <tissue evidence="2">Siphon/mantle</tissue>
    </source>
</reference>
<dbReference type="EMBL" id="CP111019">
    <property type="protein sequence ID" value="WAR12876.1"/>
    <property type="molecule type" value="Genomic_DNA"/>
</dbReference>
<organism evidence="2 3">
    <name type="scientific">Mya arenaria</name>
    <name type="common">Soft-shell clam</name>
    <dbReference type="NCBI Taxonomy" id="6604"/>
    <lineage>
        <taxon>Eukaryota</taxon>
        <taxon>Metazoa</taxon>
        <taxon>Spiralia</taxon>
        <taxon>Lophotrochozoa</taxon>
        <taxon>Mollusca</taxon>
        <taxon>Bivalvia</taxon>
        <taxon>Autobranchia</taxon>
        <taxon>Heteroconchia</taxon>
        <taxon>Euheterodonta</taxon>
        <taxon>Imparidentia</taxon>
        <taxon>Neoheterodontei</taxon>
        <taxon>Myida</taxon>
        <taxon>Myoidea</taxon>
        <taxon>Myidae</taxon>
        <taxon>Mya</taxon>
    </lineage>
</organism>
<evidence type="ECO:0000256" key="1">
    <source>
        <dbReference type="SAM" id="MobiDB-lite"/>
    </source>
</evidence>
<sequence length="46" mass="4864">MPASDRSQPSGVLGLLRCAGNSIVHYTSQPGANGTSLQEDEYTNIK</sequence>
<dbReference type="Proteomes" id="UP001164746">
    <property type="component" value="Chromosome 8"/>
</dbReference>
<protein>
    <submittedName>
        <fullName evidence="2">Uncharacterized protein</fullName>
    </submittedName>
</protein>